<dbReference type="AlphaFoldDB" id="A0A162DCW5"/>
<gene>
    <name evidence="1" type="ORF">APZ42_025567</name>
</gene>
<protein>
    <submittedName>
        <fullName evidence="1">Uncharacterized protein</fullName>
    </submittedName>
</protein>
<dbReference type="EMBL" id="LRGB01001902">
    <property type="protein sequence ID" value="KZS10054.1"/>
    <property type="molecule type" value="Genomic_DNA"/>
</dbReference>
<comment type="caution">
    <text evidence="1">The sequence shown here is derived from an EMBL/GenBank/DDBJ whole genome shotgun (WGS) entry which is preliminary data.</text>
</comment>
<keyword evidence="2" id="KW-1185">Reference proteome</keyword>
<name>A0A162DCW5_9CRUS</name>
<organism evidence="1 2">
    <name type="scientific">Daphnia magna</name>
    <dbReference type="NCBI Taxonomy" id="35525"/>
    <lineage>
        <taxon>Eukaryota</taxon>
        <taxon>Metazoa</taxon>
        <taxon>Ecdysozoa</taxon>
        <taxon>Arthropoda</taxon>
        <taxon>Crustacea</taxon>
        <taxon>Branchiopoda</taxon>
        <taxon>Diplostraca</taxon>
        <taxon>Cladocera</taxon>
        <taxon>Anomopoda</taxon>
        <taxon>Daphniidae</taxon>
        <taxon>Daphnia</taxon>
    </lineage>
</organism>
<dbReference type="Proteomes" id="UP000076858">
    <property type="component" value="Unassembled WGS sequence"/>
</dbReference>
<evidence type="ECO:0000313" key="1">
    <source>
        <dbReference type="EMBL" id="KZS10054.1"/>
    </source>
</evidence>
<sequence>MKTSSFHHEVICYTPVRLLSSHLPDPLERVCSVRFLIDQGKMRDLVSLEVNKTLHGNSCVDTYYYMRALHEYGNRFNPSGTIA</sequence>
<reference evidence="1 2" key="1">
    <citation type="submission" date="2016-03" db="EMBL/GenBank/DDBJ databases">
        <title>EvidentialGene: Evidence-directed Construction of Genes on Genomes.</title>
        <authorList>
            <person name="Gilbert D.G."/>
            <person name="Choi J.-H."/>
            <person name="Mockaitis K."/>
            <person name="Colbourne J."/>
            <person name="Pfrender M."/>
        </authorList>
    </citation>
    <scope>NUCLEOTIDE SEQUENCE [LARGE SCALE GENOMIC DNA]</scope>
    <source>
        <strain evidence="1 2">Xinb3</strain>
        <tissue evidence="1">Complete organism</tissue>
    </source>
</reference>
<accession>A0A162DCW5</accession>
<evidence type="ECO:0000313" key="2">
    <source>
        <dbReference type="Proteomes" id="UP000076858"/>
    </source>
</evidence>
<proteinExistence type="predicted"/>